<dbReference type="RefSeq" id="WP_141847355.1">
    <property type="nucleotide sequence ID" value="NZ_BAAAPR010000002.1"/>
</dbReference>
<dbReference type="AlphaFoldDB" id="A0A542DY54"/>
<feature type="transmembrane region" description="Helical" evidence="1">
    <location>
        <begin position="286"/>
        <end position="303"/>
    </location>
</feature>
<accession>A0A542DY54</accession>
<keyword evidence="1" id="KW-1133">Transmembrane helix</keyword>
<feature type="transmembrane region" description="Helical" evidence="1">
    <location>
        <begin position="404"/>
        <end position="426"/>
    </location>
</feature>
<comment type="caution">
    <text evidence="2">The sequence shown here is derived from an EMBL/GenBank/DDBJ whole genome shotgun (WGS) entry which is preliminary data.</text>
</comment>
<evidence type="ECO:0000256" key="1">
    <source>
        <dbReference type="SAM" id="Phobius"/>
    </source>
</evidence>
<feature type="transmembrane region" description="Helical" evidence="1">
    <location>
        <begin position="64"/>
        <end position="82"/>
    </location>
</feature>
<dbReference type="OrthoDB" id="4842142at2"/>
<gene>
    <name evidence="2" type="ORF">FB458_1051</name>
</gene>
<protein>
    <recommendedName>
        <fullName evidence="4">ABC-2 type transport system permease protein</fullName>
    </recommendedName>
</protein>
<feature type="transmembrane region" description="Helical" evidence="1">
    <location>
        <begin position="335"/>
        <end position="357"/>
    </location>
</feature>
<dbReference type="Proteomes" id="UP000317893">
    <property type="component" value="Unassembled WGS sequence"/>
</dbReference>
<keyword evidence="1" id="KW-0812">Transmembrane</keyword>
<feature type="transmembrane region" description="Helical" evidence="1">
    <location>
        <begin position="363"/>
        <end position="383"/>
    </location>
</feature>
<dbReference type="EMBL" id="VFMN01000001">
    <property type="protein sequence ID" value="TQJ07976.1"/>
    <property type="molecule type" value="Genomic_DNA"/>
</dbReference>
<feature type="transmembrane region" description="Helical" evidence="1">
    <location>
        <begin position="262"/>
        <end position="280"/>
    </location>
</feature>
<sequence length="462" mass="46379">MSGEDRARLADARRVVTGDRQGEGNAVYAVYVAVIAAGAYGVPASQQLFRFLDARWLAEHLGGVRGPVVGVVALVALLALAFRAGAVRGPAVPDLPYLDHVATSPLDRAVVLRRWWRLALVGCLTGGLLAGLVAGAGLAIAAVTGPLVLLPAVAVGGVAALLVAWAWLEGQVRGRDNRGHGRPGSGTLARPARSLRSLPLASLRAQAARSAGVGGGVLAGDLRAVRLEVAAPTTRARGRRLRAAGPRGTMVRRDVLGLRRSPGALVTGVALTGVGAFAVVHAATPGVPSVVALAGTVLAYLGVGQWAEGLRLQGDNSGTVPLVGLDPSTEALTHLVVPGAAYGLVTLVVGGATVALGGASALGLPWALVLGAAVLGAQLMAAFRPLPGGDASLISPGGRLGTMLLAYAVPLIAAAVVGTGATAMLGSASLRGQAPVALLIGSALVVAWGRHRVRALTDAHRD</sequence>
<evidence type="ECO:0000313" key="2">
    <source>
        <dbReference type="EMBL" id="TQJ07976.1"/>
    </source>
</evidence>
<feature type="transmembrane region" description="Helical" evidence="1">
    <location>
        <begin position="148"/>
        <end position="168"/>
    </location>
</feature>
<keyword evidence="1" id="KW-0472">Membrane</keyword>
<feature type="transmembrane region" description="Helical" evidence="1">
    <location>
        <begin position="118"/>
        <end position="142"/>
    </location>
</feature>
<organism evidence="2 3">
    <name type="scientific">Lapillicoccus jejuensis</name>
    <dbReference type="NCBI Taxonomy" id="402171"/>
    <lineage>
        <taxon>Bacteria</taxon>
        <taxon>Bacillati</taxon>
        <taxon>Actinomycetota</taxon>
        <taxon>Actinomycetes</taxon>
        <taxon>Micrococcales</taxon>
        <taxon>Intrasporangiaceae</taxon>
        <taxon>Lapillicoccus</taxon>
    </lineage>
</organism>
<feature type="transmembrane region" description="Helical" evidence="1">
    <location>
        <begin position="432"/>
        <end position="449"/>
    </location>
</feature>
<proteinExistence type="predicted"/>
<evidence type="ECO:0000313" key="3">
    <source>
        <dbReference type="Proteomes" id="UP000317893"/>
    </source>
</evidence>
<evidence type="ECO:0008006" key="4">
    <source>
        <dbReference type="Google" id="ProtNLM"/>
    </source>
</evidence>
<name>A0A542DY54_9MICO</name>
<keyword evidence="3" id="KW-1185">Reference proteome</keyword>
<reference evidence="2 3" key="1">
    <citation type="submission" date="2019-06" db="EMBL/GenBank/DDBJ databases">
        <title>Sequencing the genomes of 1000 actinobacteria strains.</title>
        <authorList>
            <person name="Klenk H.-P."/>
        </authorList>
    </citation>
    <scope>NUCLEOTIDE SEQUENCE [LARGE SCALE GENOMIC DNA]</scope>
    <source>
        <strain evidence="2 3">DSM 18607</strain>
    </source>
</reference>
<feature type="transmembrane region" description="Helical" evidence="1">
    <location>
        <begin position="26"/>
        <end position="44"/>
    </location>
</feature>